<dbReference type="GO" id="GO:0003723">
    <property type="term" value="F:RNA binding"/>
    <property type="evidence" value="ECO:0007669"/>
    <property type="project" value="UniProtKB-KW"/>
</dbReference>
<dbReference type="InterPro" id="IPR012677">
    <property type="entry name" value="Nucleotide-bd_a/b_plait_sf"/>
</dbReference>
<dbReference type="KEGG" id="bko:CKF48_00990"/>
<dbReference type="Gene3D" id="3.30.1370.160">
    <property type="match status" value="1"/>
</dbReference>
<dbReference type="PROSITE" id="PS50889">
    <property type="entry name" value="S4"/>
    <property type="match status" value="1"/>
</dbReference>
<dbReference type="CDD" id="cd00165">
    <property type="entry name" value="S4"/>
    <property type="match status" value="1"/>
</dbReference>
<accession>A0A248TCU4</accession>
<evidence type="ECO:0000259" key="2">
    <source>
        <dbReference type="SMART" id="SM00363"/>
    </source>
</evidence>
<dbReference type="RefSeq" id="WP_095369600.1">
    <property type="nucleotide sequence ID" value="NZ_CP022983.1"/>
</dbReference>
<sequence length="258" mass="29989">MSNIYQHFRMEEREFIDQVLSWRQTVEQTYAPKLTDFLDPREQDILHTIIGSQSDVRVQFDGGHRNAERKRALIFPDYFIPEMDDFRLELYQVNYPHKFVLIEHPQVLGSLMSLGLKRSKFGDILFEGHTIQVIVSKEVSSYISMQLESVGKASVQLEEKPFSSVIDAKEQWQEKVFTMSSLRLDTLIASIYNFSRQKAQQLISAKKVKVNWAMKENVAFDCRESDTISVRGYGRCKVIAIEGKTKKEKWKVVVGIQK</sequence>
<dbReference type="Proteomes" id="UP000215137">
    <property type="component" value="Chromosome"/>
</dbReference>
<dbReference type="Pfam" id="PF17774">
    <property type="entry name" value="YlmH_RBD"/>
    <property type="match status" value="1"/>
</dbReference>
<dbReference type="InterPro" id="IPR002942">
    <property type="entry name" value="S4_RNA-bd"/>
</dbReference>
<dbReference type="Pfam" id="PF21278">
    <property type="entry name" value="YlmH_1st"/>
    <property type="match status" value="1"/>
</dbReference>
<proteinExistence type="predicted"/>
<dbReference type="Gene3D" id="3.30.70.330">
    <property type="match status" value="1"/>
</dbReference>
<evidence type="ECO:0000313" key="3">
    <source>
        <dbReference type="EMBL" id="ASV66025.1"/>
    </source>
</evidence>
<reference evidence="3 4" key="1">
    <citation type="submission" date="2017-08" db="EMBL/GenBank/DDBJ databases">
        <title>Complete Genome Sequence of Bacillus kochii Oregon-R-modENCODE STRAIN BDGP4, isolated from Drosophila melanogaster gut.</title>
        <authorList>
            <person name="Wan K.H."/>
            <person name="Yu C."/>
            <person name="Park S."/>
            <person name="Hammonds A.S."/>
            <person name="Booth B.W."/>
            <person name="Celniker S.E."/>
        </authorList>
    </citation>
    <scope>NUCLEOTIDE SEQUENCE [LARGE SCALE GENOMIC DNA]</scope>
    <source>
        <strain evidence="3 4">BDGP4</strain>
    </source>
</reference>
<keyword evidence="1" id="KW-0694">RNA-binding</keyword>
<dbReference type="InterPro" id="IPR048443">
    <property type="entry name" value="RqcP2_N"/>
</dbReference>
<protein>
    <submittedName>
        <fullName evidence="3">RNA-binding protein</fullName>
    </submittedName>
</protein>
<feature type="domain" description="RNA-binding S4" evidence="2">
    <location>
        <begin position="182"/>
        <end position="251"/>
    </location>
</feature>
<dbReference type="AlphaFoldDB" id="A0A248TCU4"/>
<dbReference type="SMART" id="SM00363">
    <property type="entry name" value="S4"/>
    <property type="match status" value="1"/>
</dbReference>
<organism evidence="3 4">
    <name type="scientific">Cytobacillus kochii</name>
    <dbReference type="NCBI Taxonomy" id="859143"/>
    <lineage>
        <taxon>Bacteria</taxon>
        <taxon>Bacillati</taxon>
        <taxon>Bacillota</taxon>
        <taxon>Bacilli</taxon>
        <taxon>Bacillales</taxon>
        <taxon>Bacillaceae</taxon>
        <taxon>Cytobacillus</taxon>
    </lineage>
</organism>
<dbReference type="OrthoDB" id="9812787at2"/>
<dbReference type="InterPro" id="IPR036986">
    <property type="entry name" value="S4_RNA-bd_sf"/>
</dbReference>
<name>A0A248TCU4_9BACI</name>
<keyword evidence="4" id="KW-1185">Reference proteome</keyword>
<dbReference type="InterPro" id="IPR040591">
    <property type="entry name" value="RqcP2_RBD"/>
</dbReference>
<evidence type="ECO:0000313" key="4">
    <source>
        <dbReference type="Proteomes" id="UP000215137"/>
    </source>
</evidence>
<gene>
    <name evidence="3" type="ORF">CKF48_00990</name>
</gene>
<evidence type="ECO:0000256" key="1">
    <source>
        <dbReference type="PROSITE-ProRule" id="PRU00182"/>
    </source>
</evidence>
<dbReference type="Gene3D" id="3.10.290.10">
    <property type="entry name" value="RNA-binding S4 domain"/>
    <property type="match status" value="1"/>
</dbReference>
<dbReference type="Pfam" id="PF01479">
    <property type="entry name" value="S4"/>
    <property type="match status" value="1"/>
</dbReference>
<dbReference type="EMBL" id="CP022983">
    <property type="protein sequence ID" value="ASV66025.1"/>
    <property type="molecule type" value="Genomic_DNA"/>
</dbReference>
<dbReference type="SUPFAM" id="SSF55174">
    <property type="entry name" value="Alpha-L RNA-binding motif"/>
    <property type="match status" value="1"/>
</dbReference>